<keyword evidence="1 4" id="KW-0813">Transport</keyword>
<dbReference type="GO" id="GO:0015920">
    <property type="term" value="P:lipopolysaccharide transport"/>
    <property type="evidence" value="ECO:0007669"/>
    <property type="project" value="UniProtKB-UniRule"/>
</dbReference>
<organism evidence="6 7">
    <name type="scientific">Candidatus Endonucleibacter bathymodioli</name>
    <dbReference type="NCBI Taxonomy" id="539814"/>
    <lineage>
        <taxon>Bacteria</taxon>
        <taxon>Pseudomonadati</taxon>
        <taxon>Pseudomonadota</taxon>
        <taxon>Gammaproteobacteria</taxon>
        <taxon>Oceanospirillales</taxon>
        <taxon>Endozoicomonadaceae</taxon>
        <taxon>Candidatus Endonucleibacter</taxon>
    </lineage>
</organism>
<dbReference type="InterPro" id="IPR014340">
    <property type="entry name" value="LptA"/>
</dbReference>
<dbReference type="GO" id="GO:0001530">
    <property type="term" value="F:lipopolysaccharide binding"/>
    <property type="evidence" value="ECO:0007669"/>
    <property type="project" value="InterPro"/>
</dbReference>
<evidence type="ECO:0000256" key="2">
    <source>
        <dbReference type="ARBA" id="ARBA00022729"/>
    </source>
</evidence>
<dbReference type="NCBIfam" id="TIGR03002">
    <property type="entry name" value="outer_YhbN_LptA"/>
    <property type="match status" value="1"/>
</dbReference>
<comment type="caution">
    <text evidence="6">The sequence shown here is derived from an EMBL/GenBank/DDBJ whole genome shotgun (WGS) entry which is preliminary data.</text>
</comment>
<dbReference type="Pfam" id="PF03968">
    <property type="entry name" value="LptD_N"/>
    <property type="match status" value="1"/>
</dbReference>
<sequence length="156" mass="17396">MLIPGIVLALSEDRRKPVGIESDSASLDHKKGMSVFRGSVIMTQGTTQIKGDVVTIYNNKEREVTRVVAEGNRKRAYYAEQQEGVKGKLQAWGMTIDYNISEDQIVLLNEAEVSQGGDILKGERIEYDILQQSVRAIGKFVNDGSKGRVRMIIKPR</sequence>
<keyword evidence="2" id="KW-0732">Signal</keyword>
<name>A0AA90NSN8_9GAMM</name>
<feature type="domain" description="Organic solvent tolerance-like N-terminal" evidence="5">
    <location>
        <begin position="20"/>
        <end position="132"/>
    </location>
</feature>
<dbReference type="PANTHER" id="PTHR36504:SF1">
    <property type="entry name" value="LIPOPOLYSACCHARIDE EXPORT SYSTEM PROTEIN LPTA"/>
    <property type="match status" value="1"/>
</dbReference>
<comment type="subcellular location">
    <subcellularLocation>
        <location evidence="4">Periplasm</location>
    </subcellularLocation>
</comment>
<dbReference type="Proteomes" id="UP001178148">
    <property type="component" value="Unassembled WGS sequence"/>
</dbReference>
<dbReference type="AlphaFoldDB" id="A0AA90NSN8"/>
<evidence type="ECO:0000259" key="5">
    <source>
        <dbReference type="Pfam" id="PF03968"/>
    </source>
</evidence>
<accession>A0AA90NSN8</accession>
<reference evidence="6 7" key="1">
    <citation type="journal article" date="2023" name="bioRxiv">
        <title>An intranuclear bacterial parasite of deep-sea mussels expresses apoptosis inhibitors acquired from its host.</title>
        <authorList>
            <person name="Gonzalez Porras M.A."/>
            <person name="Assie A."/>
            <person name="Tietjen M."/>
            <person name="Violette M."/>
            <person name="Kleiner M."/>
            <person name="Gruber-Vodicka H."/>
            <person name="Dubilier N."/>
            <person name="Leisch N."/>
        </authorList>
    </citation>
    <scope>NUCLEOTIDE SEQUENCE [LARGE SCALE GENOMIC DNA]</scope>
    <source>
        <strain evidence="6">IAP13</strain>
    </source>
</reference>
<dbReference type="HAMAP" id="MF_01914">
    <property type="entry name" value="LPS_assembly_LptA"/>
    <property type="match status" value="1"/>
</dbReference>
<dbReference type="GO" id="GO:0009279">
    <property type="term" value="C:cell outer membrane"/>
    <property type="evidence" value="ECO:0007669"/>
    <property type="project" value="TreeGrafter"/>
</dbReference>
<dbReference type="GO" id="GO:0017089">
    <property type="term" value="F:glycolipid transfer activity"/>
    <property type="evidence" value="ECO:0007669"/>
    <property type="project" value="TreeGrafter"/>
</dbReference>
<dbReference type="InterPro" id="IPR052037">
    <property type="entry name" value="LPS_export_LptA"/>
</dbReference>
<comment type="function">
    <text evidence="4">Involved in the assembly of lipopolysaccharide (LPS). Required for the translocation of LPS from the inner membrane to the outer membrane. May form a bridge between the inner membrane and the outer membrane, via interactions with LptC and LptD, thereby facilitating LPS transfer across the periplasm.</text>
</comment>
<evidence type="ECO:0000256" key="1">
    <source>
        <dbReference type="ARBA" id="ARBA00022448"/>
    </source>
</evidence>
<keyword evidence="3 4" id="KW-0574">Periplasm</keyword>
<gene>
    <name evidence="4 6" type="primary">lptA</name>
    <name evidence="6" type="ORF">QS748_05190</name>
</gene>
<comment type="similarity">
    <text evidence="4">Belongs to the LptA family.</text>
</comment>
<dbReference type="Gene3D" id="2.60.450.10">
    <property type="entry name" value="Lipopolysaccharide (LPS) transport protein A like domain"/>
    <property type="match status" value="1"/>
</dbReference>
<evidence type="ECO:0000313" key="7">
    <source>
        <dbReference type="Proteomes" id="UP001178148"/>
    </source>
</evidence>
<evidence type="ECO:0000256" key="4">
    <source>
        <dbReference type="HAMAP-Rule" id="MF_01914"/>
    </source>
</evidence>
<evidence type="ECO:0000256" key="3">
    <source>
        <dbReference type="ARBA" id="ARBA00022764"/>
    </source>
</evidence>
<comment type="subunit">
    <text evidence="4">Component of the lipopolysaccharide transport and assembly complex.</text>
</comment>
<evidence type="ECO:0000313" key="6">
    <source>
        <dbReference type="EMBL" id="MDP0588605.1"/>
    </source>
</evidence>
<dbReference type="GO" id="GO:0030288">
    <property type="term" value="C:outer membrane-bounded periplasmic space"/>
    <property type="evidence" value="ECO:0007669"/>
    <property type="project" value="TreeGrafter"/>
</dbReference>
<dbReference type="EMBL" id="JASXSV010000006">
    <property type="protein sequence ID" value="MDP0588605.1"/>
    <property type="molecule type" value="Genomic_DNA"/>
</dbReference>
<protein>
    <recommendedName>
        <fullName evidence="4">Lipopolysaccharide export system protein LptA</fullName>
    </recommendedName>
</protein>
<dbReference type="GO" id="GO:0043165">
    <property type="term" value="P:Gram-negative-bacterium-type cell outer membrane assembly"/>
    <property type="evidence" value="ECO:0007669"/>
    <property type="project" value="UniProtKB-UniRule"/>
</dbReference>
<dbReference type="PANTHER" id="PTHR36504">
    <property type="entry name" value="LIPOPOLYSACCHARIDE EXPORT SYSTEM PROTEIN LPTA"/>
    <property type="match status" value="1"/>
</dbReference>
<keyword evidence="7" id="KW-1185">Reference proteome</keyword>
<dbReference type="InterPro" id="IPR005653">
    <property type="entry name" value="OstA-like_N"/>
</dbReference>
<proteinExistence type="inferred from homology"/>